<accession>A0A5D2EC87</accession>
<dbReference type="AlphaFoldDB" id="A0A5D2EC87"/>
<evidence type="ECO:0000313" key="2">
    <source>
        <dbReference type="EMBL" id="TYG90865.1"/>
    </source>
</evidence>
<sequence>MNFSLLPHSPLCLPAEKATNGSPNRRRDSGAVRSWSRSEHGRATRELVR</sequence>
<evidence type="ECO:0000256" key="1">
    <source>
        <dbReference type="SAM" id="MobiDB-lite"/>
    </source>
</evidence>
<reference evidence="2 3" key="1">
    <citation type="submission" date="2019-06" db="EMBL/GenBank/DDBJ databases">
        <title>WGS assembly of Gossypium darwinii.</title>
        <authorList>
            <person name="Chen Z.J."/>
            <person name="Sreedasyam A."/>
            <person name="Ando A."/>
            <person name="Song Q."/>
            <person name="De L."/>
            <person name="Hulse-Kemp A."/>
            <person name="Ding M."/>
            <person name="Ye W."/>
            <person name="Kirkbride R."/>
            <person name="Jenkins J."/>
            <person name="Plott C."/>
            <person name="Lovell J."/>
            <person name="Lin Y.-M."/>
            <person name="Vaughn R."/>
            <person name="Liu B."/>
            <person name="Li W."/>
            <person name="Simpson S."/>
            <person name="Scheffler B."/>
            <person name="Saski C."/>
            <person name="Grover C."/>
            <person name="Hu G."/>
            <person name="Conover J."/>
            <person name="Carlson J."/>
            <person name="Shu S."/>
            <person name="Boston L."/>
            <person name="Williams M."/>
            <person name="Peterson D."/>
            <person name="Mcgee K."/>
            <person name="Jones D."/>
            <person name="Wendel J."/>
            <person name="Stelly D."/>
            <person name="Grimwood J."/>
            <person name="Schmutz J."/>
        </authorList>
    </citation>
    <scope>NUCLEOTIDE SEQUENCE [LARGE SCALE GENOMIC DNA]</scope>
    <source>
        <strain evidence="2">1808015.09</strain>
    </source>
</reference>
<feature type="compositionally biased region" description="Basic and acidic residues" evidence="1">
    <location>
        <begin position="25"/>
        <end position="49"/>
    </location>
</feature>
<feature type="region of interest" description="Disordered" evidence="1">
    <location>
        <begin position="1"/>
        <end position="49"/>
    </location>
</feature>
<proteinExistence type="predicted"/>
<evidence type="ECO:0000313" key="3">
    <source>
        <dbReference type="Proteomes" id="UP000323506"/>
    </source>
</evidence>
<dbReference type="EMBL" id="CM017699">
    <property type="protein sequence ID" value="TYG90865.1"/>
    <property type="molecule type" value="Genomic_DNA"/>
</dbReference>
<name>A0A5D2EC87_GOSDA</name>
<gene>
    <name evidence="2" type="ORF">ES288_A12G217000v1</name>
</gene>
<protein>
    <submittedName>
        <fullName evidence="2">Uncharacterized protein</fullName>
    </submittedName>
</protein>
<dbReference type="Proteomes" id="UP000323506">
    <property type="component" value="Chromosome A12"/>
</dbReference>
<keyword evidence="3" id="KW-1185">Reference proteome</keyword>
<organism evidence="2 3">
    <name type="scientific">Gossypium darwinii</name>
    <name type="common">Darwin's cotton</name>
    <name type="synonym">Gossypium barbadense var. darwinii</name>
    <dbReference type="NCBI Taxonomy" id="34276"/>
    <lineage>
        <taxon>Eukaryota</taxon>
        <taxon>Viridiplantae</taxon>
        <taxon>Streptophyta</taxon>
        <taxon>Embryophyta</taxon>
        <taxon>Tracheophyta</taxon>
        <taxon>Spermatophyta</taxon>
        <taxon>Magnoliopsida</taxon>
        <taxon>eudicotyledons</taxon>
        <taxon>Gunneridae</taxon>
        <taxon>Pentapetalae</taxon>
        <taxon>rosids</taxon>
        <taxon>malvids</taxon>
        <taxon>Malvales</taxon>
        <taxon>Malvaceae</taxon>
        <taxon>Malvoideae</taxon>
        <taxon>Gossypium</taxon>
    </lineage>
</organism>